<evidence type="ECO:0000313" key="2">
    <source>
        <dbReference type="EMBL" id="MBB5488897.1"/>
    </source>
</evidence>
<evidence type="ECO:0000256" key="1">
    <source>
        <dbReference type="SAM" id="MobiDB-lite"/>
    </source>
</evidence>
<dbReference type="EMBL" id="JACHDO010000001">
    <property type="protein sequence ID" value="MBB5488897.1"/>
    <property type="molecule type" value="Genomic_DNA"/>
</dbReference>
<dbReference type="EC" id="5.4.2.12" evidence="2"/>
<keyword evidence="3" id="KW-1185">Reference proteome</keyword>
<reference evidence="2 3" key="1">
    <citation type="submission" date="2020-08" db="EMBL/GenBank/DDBJ databases">
        <title>Sequencing the genomes of 1000 actinobacteria strains.</title>
        <authorList>
            <person name="Klenk H.-P."/>
        </authorList>
    </citation>
    <scope>NUCLEOTIDE SEQUENCE [LARGE SCALE GENOMIC DNA]</scope>
    <source>
        <strain evidence="2 3">DSM 44598</strain>
    </source>
</reference>
<dbReference type="Proteomes" id="UP000579647">
    <property type="component" value="Unassembled WGS sequence"/>
</dbReference>
<dbReference type="RefSeq" id="WP_184360251.1">
    <property type="nucleotide sequence ID" value="NZ_BAAAKM010000013.1"/>
</dbReference>
<dbReference type="AlphaFoldDB" id="A0A840WAT6"/>
<dbReference type="Gene3D" id="3.40.50.1240">
    <property type="entry name" value="Phosphoglycerate mutase-like"/>
    <property type="match status" value="1"/>
</dbReference>
<accession>A0A840WAT6</accession>
<dbReference type="SUPFAM" id="SSF53254">
    <property type="entry name" value="Phosphoglycerate mutase-like"/>
    <property type="match status" value="1"/>
</dbReference>
<sequence length="234" mass="26234">MSTCFVRHGRTPYSARYLVNGDPGVPVLLDDEGALCARRSRPLVREMGVRACWTSSFPRTRQTADLLLEEISCPRSVDARLDEPDYGMFEGRPFLEYASWLREHGPTARPPGSRESQHEALLRMLEGCAALPAVAAPRIVVAHGFLLSALDWCRSRRPQDELPLFLPEAPYLEPLVVSDRCLLEWVEFLTGEVRRGSGSSEGRGAPPISSEDHRTVLRLPRPVRTPLEENEFDA</sequence>
<name>A0A840WAT6_9ACTN</name>
<organism evidence="2 3">
    <name type="scientific">Nocardiopsis metallicus</name>
    <dbReference type="NCBI Taxonomy" id="179819"/>
    <lineage>
        <taxon>Bacteria</taxon>
        <taxon>Bacillati</taxon>
        <taxon>Actinomycetota</taxon>
        <taxon>Actinomycetes</taxon>
        <taxon>Streptosporangiales</taxon>
        <taxon>Nocardiopsidaceae</taxon>
        <taxon>Nocardiopsis</taxon>
    </lineage>
</organism>
<dbReference type="SMART" id="SM00855">
    <property type="entry name" value="PGAM"/>
    <property type="match status" value="1"/>
</dbReference>
<comment type="caution">
    <text evidence="2">The sequence shown here is derived from an EMBL/GenBank/DDBJ whole genome shotgun (WGS) entry which is preliminary data.</text>
</comment>
<dbReference type="CDD" id="cd07067">
    <property type="entry name" value="HP_PGM_like"/>
    <property type="match status" value="1"/>
</dbReference>
<feature type="region of interest" description="Disordered" evidence="1">
    <location>
        <begin position="194"/>
        <end position="234"/>
    </location>
</feature>
<evidence type="ECO:0000313" key="3">
    <source>
        <dbReference type="Proteomes" id="UP000579647"/>
    </source>
</evidence>
<dbReference type="InterPro" id="IPR013078">
    <property type="entry name" value="His_Pase_superF_clade-1"/>
</dbReference>
<proteinExistence type="predicted"/>
<dbReference type="GO" id="GO:0004619">
    <property type="term" value="F:phosphoglycerate mutase activity"/>
    <property type="evidence" value="ECO:0007669"/>
    <property type="project" value="UniProtKB-EC"/>
</dbReference>
<dbReference type="InterPro" id="IPR029033">
    <property type="entry name" value="His_PPase_superfam"/>
</dbReference>
<dbReference type="Pfam" id="PF00300">
    <property type="entry name" value="His_Phos_1"/>
    <property type="match status" value="1"/>
</dbReference>
<gene>
    <name evidence="2" type="ORF">HNR07_000034</name>
</gene>
<keyword evidence="2" id="KW-0413">Isomerase</keyword>
<protein>
    <submittedName>
        <fullName evidence="2">Putative phosphoglycerate mutase</fullName>
        <ecNumber evidence="2">5.4.2.12</ecNumber>
    </submittedName>
</protein>